<dbReference type="PANTHER" id="PTHR34276">
    <property type="entry name" value="MINI-RIBONUCLEASE 3"/>
    <property type="match status" value="1"/>
</dbReference>
<dbReference type="OrthoDB" id="46571at2"/>
<keyword evidence="1 6" id="KW-0690">Ribosome biogenesis</keyword>
<evidence type="ECO:0000256" key="2">
    <source>
        <dbReference type="ARBA" id="ARBA00022552"/>
    </source>
</evidence>
<comment type="similarity">
    <text evidence="6">Belongs to the MrnC RNase family.</text>
</comment>
<comment type="subunit">
    <text evidence="6">Homodimer.</text>
</comment>
<dbReference type="GO" id="GO:0006364">
    <property type="term" value="P:rRNA processing"/>
    <property type="evidence" value="ECO:0007669"/>
    <property type="project" value="UniProtKB-UniRule"/>
</dbReference>
<comment type="subcellular location">
    <subcellularLocation>
        <location evidence="6">Cytoplasm</location>
    </subcellularLocation>
</comment>
<feature type="domain" description="RNase III" evidence="7">
    <location>
        <begin position="34"/>
        <end position="131"/>
    </location>
</feature>
<keyword evidence="3 6" id="KW-0540">Nuclease</keyword>
<dbReference type="RefSeq" id="WP_021739206.1">
    <property type="nucleotide sequence ID" value="NZ_CABKSU010000057.1"/>
</dbReference>
<keyword evidence="5 6" id="KW-0378">Hydrolase</keyword>
<keyword evidence="6" id="KW-0694">RNA-binding</keyword>
<evidence type="ECO:0000256" key="6">
    <source>
        <dbReference type="HAMAP-Rule" id="MF_01468"/>
    </source>
</evidence>
<comment type="function">
    <text evidence="6">Involved in correct processing of both the 5' and 3' ends of 23S rRNA precursor. Processes 30S rRNA precursor transcript even in absence of ribonuclease 3 (Rnc); Rnc processes 30S rRNA into smaller rRNA precursors.</text>
</comment>
<keyword evidence="6" id="KW-0460">Magnesium</keyword>
<dbReference type="EC" id="3.1.26.-" evidence="6"/>
<dbReference type="STRING" id="39490.ERS852448_00836"/>
<sequence>MEKSVDTAALPIFSAIRETFDIRKGDIRTYSPLTLAYIGDGIYDLVIRSMIVAQGNTKASQLHNHTSHLVKAHSQSAMMEYLLPVLSEEEEAVYKRGRNAKSPTMAKNASMSDYRRATGFEALMGYLYLADRFDRILELTVLGLDGLGKEEKTHRS</sequence>
<comment type="cofactor">
    <cofactor evidence="6">
        <name>Mg(2+)</name>
        <dbReference type="ChEBI" id="CHEBI:18420"/>
    </cofactor>
</comment>
<reference evidence="8 9" key="1">
    <citation type="submission" date="2015-09" db="EMBL/GenBank/DDBJ databases">
        <authorList>
            <consortium name="Pathogen Informatics"/>
        </authorList>
    </citation>
    <scope>NUCLEOTIDE SEQUENCE [LARGE SCALE GENOMIC DNA]</scope>
    <source>
        <strain evidence="8 9">2789STDY5608891</strain>
    </source>
</reference>
<dbReference type="SUPFAM" id="SSF69065">
    <property type="entry name" value="RNase III domain-like"/>
    <property type="match status" value="1"/>
</dbReference>
<dbReference type="GO" id="GO:0005737">
    <property type="term" value="C:cytoplasm"/>
    <property type="evidence" value="ECO:0007669"/>
    <property type="project" value="UniProtKB-SubCell"/>
</dbReference>
<dbReference type="HAMAP" id="MF_01468">
    <property type="entry name" value="RNase_Mini_III"/>
    <property type="match status" value="1"/>
</dbReference>
<feature type="active site" evidence="6">
    <location>
        <position position="40"/>
    </location>
</feature>
<evidence type="ECO:0000313" key="8">
    <source>
        <dbReference type="EMBL" id="CUM86595.1"/>
    </source>
</evidence>
<organism evidence="8 9">
    <name type="scientific">Eubacterium ramulus</name>
    <dbReference type="NCBI Taxonomy" id="39490"/>
    <lineage>
        <taxon>Bacteria</taxon>
        <taxon>Bacillati</taxon>
        <taxon>Bacillota</taxon>
        <taxon>Clostridia</taxon>
        <taxon>Eubacteriales</taxon>
        <taxon>Eubacteriaceae</taxon>
        <taxon>Eubacterium</taxon>
    </lineage>
</organism>
<keyword evidence="6" id="KW-0963">Cytoplasm</keyword>
<evidence type="ECO:0000256" key="5">
    <source>
        <dbReference type="ARBA" id="ARBA00022801"/>
    </source>
</evidence>
<dbReference type="InterPro" id="IPR008226">
    <property type="entry name" value="Mini3_fam"/>
</dbReference>
<evidence type="ECO:0000256" key="4">
    <source>
        <dbReference type="ARBA" id="ARBA00022759"/>
    </source>
</evidence>
<dbReference type="AlphaFoldDB" id="A0A173S9S1"/>
<dbReference type="InterPro" id="IPR036389">
    <property type="entry name" value="RNase_III_sf"/>
</dbReference>
<proteinExistence type="inferred from homology"/>
<dbReference type="InterPro" id="IPR000999">
    <property type="entry name" value="RNase_III_dom"/>
</dbReference>
<protein>
    <recommendedName>
        <fullName evidence="6">Mini-ribonuclease 3</fullName>
        <shortName evidence="6">Mini-3</shortName>
        <shortName evidence="6">Mini-RNase 3</shortName>
        <ecNumber evidence="6">3.1.26.-</ecNumber>
    </recommendedName>
    <alternativeName>
        <fullName evidence="6">Mini-RNase III</fullName>
        <shortName evidence="6">Mini-III</shortName>
    </alternativeName>
</protein>
<dbReference type="GO" id="GO:0004525">
    <property type="term" value="F:ribonuclease III activity"/>
    <property type="evidence" value="ECO:0007669"/>
    <property type="project" value="InterPro"/>
</dbReference>
<dbReference type="Proteomes" id="UP000095492">
    <property type="component" value="Unassembled WGS sequence"/>
</dbReference>
<accession>A0A173S9S1</accession>
<dbReference type="Gene3D" id="1.10.1520.10">
    <property type="entry name" value="Ribonuclease III domain"/>
    <property type="match status" value="1"/>
</dbReference>
<name>A0A173S9S1_EUBRA</name>
<evidence type="ECO:0000313" key="9">
    <source>
        <dbReference type="Proteomes" id="UP000095492"/>
    </source>
</evidence>
<dbReference type="EMBL" id="CYYA01000004">
    <property type="protein sequence ID" value="CUM86595.1"/>
    <property type="molecule type" value="Genomic_DNA"/>
</dbReference>
<dbReference type="GO" id="GO:0019843">
    <property type="term" value="F:rRNA binding"/>
    <property type="evidence" value="ECO:0007669"/>
    <property type="project" value="UniProtKB-UniRule"/>
</dbReference>
<keyword evidence="4 6" id="KW-0255">Endonuclease</keyword>
<evidence type="ECO:0000259" key="7">
    <source>
        <dbReference type="Pfam" id="PF00636"/>
    </source>
</evidence>
<keyword evidence="2 6" id="KW-0698">rRNA processing</keyword>
<dbReference type="PANTHER" id="PTHR34276:SF1">
    <property type="entry name" value="MINI-RIBONUCLEASE 3"/>
    <property type="match status" value="1"/>
</dbReference>
<evidence type="ECO:0000256" key="1">
    <source>
        <dbReference type="ARBA" id="ARBA00022517"/>
    </source>
</evidence>
<dbReference type="GeneID" id="42786631"/>
<keyword evidence="6" id="KW-0699">rRNA-binding</keyword>
<evidence type="ECO:0000256" key="3">
    <source>
        <dbReference type="ARBA" id="ARBA00022722"/>
    </source>
</evidence>
<gene>
    <name evidence="6 8" type="primary">mrnC</name>
    <name evidence="8" type="ORF">ERS852448_00836</name>
</gene>
<dbReference type="Pfam" id="PF00636">
    <property type="entry name" value="Ribonuclease_3"/>
    <property type="match status" value="1"/>
</dbReference>